<dbReference type="Pfam" id="PF08263">
    <property type="entry name" value="LRRNT_2"/>
    <property type="match status" value="1"/>
</dbReference>
<dbReference type="GO" id="GO:0005886">
    <property type="term" value="C:plasma membrane"/>
    <property type="evidence" value="ECO:0007669"/>
    <property type="project" value="UniProtKB-SubCell"/>
</dbReference>
<evidence type="ECO:0000256" key="9">
    <source>
        <dbReference type="ARBA" id="ARBA00023136"/>
    </source>
</evidence>
<keyword evidence="6 13" id="KW-0732">Signal</keyword>
<name>A0AAV8U915_9ROSI</name>
<dbReference type="PANTHER" id="PTHR48061">
    <property type="entry name" value="LEUCINE-RICH REPEAT RECEPTOR PROTEIN KINASE EMS1-LIKE-RELATED"/>
    <property type="match status" value="1"/>
</dbReference>
<evidence type="ECO:0000256" key="3">
    <source>
        <dbReference type="ARBA" id="ARBA00022475"/>
    </source>
</evidence>
<evidence type="ECO:0000256" key="12">
    <source>
        <dbReference type="SAM" id="Phobius"/>
    </source>
</evidence>
<dbReference type="InterPro" id="IPR032675">
    <property type="entry name" value="LRR_dom_sf"/>
</dbReference>
<dbReference type="PANTHER" id="PTHR48061:SF2">
    <property type="entry name" value="RECEPTOR LIKE PROTEIN 30-LIKE"/>
    <property type="match status" value="1"/>
</dbReference>
<evidence type="ECO:0000313" key="15">
    <source>
        <dbReference type="EMBL" id="KAJ8898965.1"/>
    </source>
</evidence>
<sequence length="1032" mass="114125">MRFLISTWFFLMPLLRILLGIDVALVSGQCLRDQQSLLMQLHDSIKIDASESTKLVSWNMSEDCCNWEGVSCDEEGHVTGLDLSNESISGGIENSSGLFGLSYLRILNLSGNNFNTTLPTGLANLTKLIHLNLSDAGFLNQIPIEISKMTSLVTLDLSLNYPRIIYLENPNLATLVQNFTQLRELHLDGVYISDGSNEWCQALSSSLPNLQVLSLSNCYLAGPIHPSLAKLQSLSVIRLDGNDLNTPFPDFFANFSKLTVLCLRSCQLNGTVPERLFQIPTLEVLDLSNNLLLQGSLTGFGENMSLRTMVLSYTQLSGALPPSLGRLTNLSTIELRGCNFSGPIPSSIAMLTQLVRLDFSGNAFNGEIPSSYWEGLLNLVNVDLRSNLFRGRIPSSLFAIPSLQEIRLSDNQFDGGVPEIQNVSLSSLNTLDLRSNKLEGPVPQSIFDIKGLSDLLLSSNKLNGTIKLDQIWKLGNLTVLDLSYNNLTVDAKSSNSTRPSSPQFSSLKLASCNLRVFPDLGNQSRMLYLDLSDNQINGSVPHWIWKIGNGFLNHLNLSKNLLTKLEQPYSFPSLSVLDLHLNQLHGKIPPPPPSAVYIDYSSNKFNSDIPQEVDLSAAVFFSASNNSLTGAVPKSICNATSLQALHLSSNKLNGTIPECLIETNLRVLNLGRNNFIGSIPNRFQDSCGLRTLDLSGNRLVGTIPGSVANCTDLEVLDMGNNQINDVFPCQLKSTSSLRVLVLRNNTFFGNIGCKKTNTSWPRLQIVDLAFNKFNGILPHEWLSTWEAMKGNANDTHDYLNFKPFSLRPPYYQDSVTVTGKGRQMDLVKILTIFTCVDFSSNYFEGPIPEVIGQFEGLHILNLSHNALNGSIPSTFCNLSQLESLDLSLNNLTGAIPQQLAGLTFLSFLNLSHNKLVGMIPTSTQLQSFLPTSFEGNAGLCGPPLAESCRDDEHEGTHLSFETDSVNVPIMSVEIGYIFGLVVIIGPLVYCKRCRLWYYRKVDCYLFRIFPRLEEANRRTRGRRGQRVRGRRN</sequence>
<keyword evidence="4" id="KW-0433">Leucine-rich repeat</keyword>
<dbReference type="Pfam" id="PF13855">
    <property type="entry name" value="LRR_8"/>
    <property type="match status" value="2"/>
</dbReference>
<keyword evidence="8 12" id="KW-1133">Transmembrane helix</keyword>
<evidence type="ECO:0000256" key="11">
    <source>
        <dbReference type="ARBA" id="ARBA00023180"/>
    </source>
</evidence>
<feature type="domain" description="Leucine-rich repeat-containing N-terminal plant-type" evidence="14">
    <location>
        <begin position="33"/>
        <end position="73"/>
    </location>
</feature>
<evidence type="ECO:0000256" key="6">
    <source>
        <dbReference type="ARBA" id="ARBA00022729"/>
    </source>
</evidence>
<dbReference type="SUPFAM" id="SSF52058">
    <property type="entry name" value="L domain-like"/>
    <property type="match status" value="3"/>
</dbReference>
<dbReference type="FunFam" id="3.80.10.10:FF:000111">
    <property type="entry name" value="LRR receptor-like serine/threonine-protein kinase ERECTA"/>
    <property type="match status" value="1"/>
</dbReference>
<keyword evidence="10" id="KW-0675">Receptor</keyword>
<evidence type="ECO:0000256" key="8">
    <source>
        <dbReference type="ARBA" id="ARBA00022989"/>
    </source>
</evidence>
<accession>A0AAV8U915</accession>
<keyword evidence="3" id="KW-1003">Cell membrane</keyword>
<comment type="caution">
    <text evidence="15">The sequence shown here is derived from an EMBL/GenBank/DDBJ whole genome shotgun (WGS) entry which is preliminary data.</text>
</comment>
<reference evidence="15 16" key="1">
    <citation type="submission" date="2021-09" db="EMBL/GenBank/DDBJ databases">
        <title>Genomic insights and catalytic innovation underlie evolution of tropane alkaloids biosynthesis.</title>
        <authorList>
            <person name="Wang Y.-J."/>
            <person name="Tian T."/>
            <person name="Huang J.-P."/>
            <person name="Huang S.-X."/>
        </authorList>
    </citation>
    <scope>NUCLEOTIDE SEQUENCE [LARGE SCALE GENOMIC DNA]</scope>
    <source>
        <strain evidence="15">KIB-2018</strain>
        <tissue evidence="15">Leaf</tissue>
    </source>
</reference>
<keyword evidence="11" id="KW-0325">Glycoprotein</keyword>
<evidence type="ECO:0000256" key="2">
    <source>
        <dbReference type="ARBA" id="ARBA00009592"/>
    </source>
</evidence>
<gene>
    <name evidence="15" type="ORF">K2173_008466</name>
</gene>
<dbReference type="FunFam" id="3.80.10.10:FF:000041">
    <property type="entry name" value="LRR receptor-like serine/threonine-protein kinase ERECTA"/>
    <property type="match status" value="3"/>
</dbReference>
<dbReference type="InterPro" id="IPR003591">
    <property type="entry name" value="Leu-rich_rpt_typical-subtyp"/>
</dbReference>
<dbReference type="Proteomes" id="UP001159364">
    <property type="component" value="Linkage Group LG08"/>
</dbReference>
<dbReference type="Pfam" id="PF00560">
    <property type="entry name" value="LRR_1"/>
    <property type="match status" value="6"/>
</dbReference>
<dbReference type="PRINTS" id="PR00019">
    <property type="entry name" value="LEURICHRPT"/>
</dbReference>
<dbReference type="InterPro" id="IPR001611">
    <property type="entry name" value="Leu-rich_rpt"/>
</dbReference>
<proteinExistence type="inferred from homology"/>
<dbReference type="InterPro" id="IPR046956">
    <property type="entry name" value="RLP23-like"/>
</dbReference>
<dbReference type="SUPFAM" id="SSF52047">
    <property type="entry name" value="RNI-like"/>
    <property type="match status" value="1"/>
</dbReference>
<feature type="transmembrane region" description="Helical" evidence="12">
    <location>
        <begin position="969"/>
        <end position="990"/>
    </location>
</feature>
<feature type="chain" id="PRO_5043742825" description="Leucine-rich repeat-containing N-terminal plant-type domain-containing protein" evidence="13">
    <location>
        <begin position="21"/>
        <end position="1032"/>
    </location>
</feature>
<evidence type="ECO:0000256" key="4">
    <source>
        <dbReference type="ARBA" id="ARBA00022614"/>
    </source>
</evidence>
<protein>
    <recommendedName>
        <fullName evidence="14">Leucine-rich repeat-containing N-terminal plant-type domain-containing protein</fullName>
    </recommendedName>
</protein>
<keyword evidence="9 12" id="KW-0472">Membrane</keyword>
<evidence type="ECO:0000313" key="16">
    <source>
        <dbReference type="Proteomes" id="UP001159364"/>
    </source>
</evidence>
<dbReference type="Gene3D" id="3.80.10.10">
    <property type="entry name" value="Ribonuclease Inhibitor"/>
    <property type="match status" value="6"/>
</dbReference>
<keyword evidence="7" id="KW-0677">Repeat</keyword>
<evidence type="ECO:0000256" key="1">
    <source>
        <dbReference type="ARBA" id="ARBA00004251"/>
    </source>
</evidence>
<evidence type="ECO:0000256" key="5">
    <source>
        <dbReference type="ARBA" id="ARBA00022692"/>
    </source>
</evidence>
<keyword evidence="5 12" id="KW-0812">Transmembrane</keyword>
<evidence type="ECO:0000256" key="10">
    <source>
        <dbReference type="ARBA" id="ARBA00023170"/>
    </source>
</evidence>
<comment type="subcellular location">
    <subcellularLocation>
        <location evidence="1">Cell membrane</location>
        <topology evidence="1">Single-pass type I membrane protein</topology>
    </subcellularLocation>
</comment>
<evidence type="ECO:0000259" key="14">
    <source>
        <dbReference type="Pfam" id="PF08263"/>
    </source>
</evidence>
<feature type="signal peptide" evidence="13">
    <location>
        <begin position="1"/>
        <end position="20"/>
    </location>
</feature>
<keyword evidence="16" id="KW-1185">Reference proteome</keyword>
<evidence type="ECO:0000256" key="7">
    <source>
        <dbReference type="ARBA" id="ARBA00022737"/>
    </source>
</evidence>
<dbReference type="AlphaFoldDB" id="A0AAV8U915"/>
<dbReference type="InterPro" id="IPR013210">
    <property type="entry name" value="LRR_N_plant-typ"/>
</dbReference>
<comment type="similarity">
    <text evidence="2">Belongs to the RLP family.</text>
</comment>
<dbReference type="SMART" id="SM00369">
    <property type="entry name" value="LRR_TYP"/>
    <property type="match status" value="9"/>
</dbReference>
<dbReference type="EMBL" id="JAIWQS010000008">
    <property type="protein sequence ID" value="KAJ8898965.1"/>
    <property type="molecule type" value="Genomic_DNA"/>
</dbReference>
<organism evidence="15 16">
    <name type="scientific">Erythroxylum novogranatense</name>
    <dbReference type="NCBI Taxonomy" id="1862640"/>
    <lineage>
        <taxon>Eukaryota</taxon>
        <taxon>Viridiplantae</taxon>
        <taxon>Streptophyta</taxon>
        <taxon>Embryophyta</taxon>
        <taxon>Tracheophyta</taxon>
        <taxon>Spermatophyta</taxon>
        <taxon>Magnoliopsida</taxon>
        <taxon>eudicotyledons</taxon>
        <taxon>Gunneridae</taxon>
        <taxon>Pentapetalae</taxon>
        <taxon>rosids</taxon>
        <taxon>fabids</taxon>
        <taxon>Malpighiales</taxon>
        <taxon>Erythroxylaceae</taxon>
        <taxon>Erythroxylum</taxon>
    </lineage>
</organism>
<evidence type="ECO:0000256" key="13">
    <source>
        <dbReference type="SAM" id="SignalP"/>
    </source>
</evidence>